<keyword evidence="1" id="KW-0732">Signal</keyword>
<protein>
    <submittedName>
        <fullName evidence="2">DUF3718 domain-containing protein</fullName>
    </submittedName>
</protein>
<comment type="caution">
    <text evidence="2">The sequence shown here is derived from an EMBL/GenBank/DDBJ whole genome shotgun (WGS) entry which is preliminary data.</text>
</comment>
<accession>A0ABT5FHA8</accession>
<dbReference type="EMBL" id="JAQOMS010000002">
    <property type="protein sequence ID" value="MDC2890577.1"/>
    <property type="molecule type" value="Genomic_DNA"/>
</dbReference>
<name>A0ABT5FHA8_9GAMM</name>
<dbReference type="Proteomes" id="UP001528411">
    <property type="component" value="Unassembled WGS sequence"/>
</dbReference>
<evidence type="ECO:0000313" key="2">
    <source>
        <dbReference type="EMBL" id="MDC2890577.1"/>
    </source>
</evidence>
<sequence>MKFVTTLLSVSLILGGIAFSTPAKSADMASVLAGFCDNVATDNKSRVRKKLKEAGVKLRHIYDGITCGGENLVRYAMTKNAQGAGEFIVKRMPASHFADSGDLDWANANGHGDSEIAKAIKDR</sequence>
<evidence type="ECO:0000256" key="1">
    <source>
        <dbReference type="SAM" id="SignalP"/>
    </source>
</evidence>
<dbReference type="RefSeq" id="WP_215965277.1">
    <property type="nucleotide sequence ID" value="NZ_JAQOMS010000002.1"/>
</dbReference>
<organism evidence="2 3">
    <name type="scientific">Psychrosphaera algicola</name>
    <dbReference type="NCBI Taxonomy" id="3023714"/>
    <lineage>
        <taxon>Bacteria</taxon>
        <taxon>Pseudomonadati</taxon>
        <taxon>Pseudomonadota</taxon>
        <taxon>Gammaproteobacteria</taxon>
        <taxon>Alteromonadales</taxon>
        <taxon>Pseudoalteromonadaceae</taxon>
        <taxon>Psychrosphaera</taxon>
    </lineage>
</organism>
<evidence type="ECO:0000313" key="3">
    <source>
        <dbReference type="Proteomes" id="UP001528411"/>
    </source>
</evidence>
<keyword evidence="3" id="KW-1185">Reference proteome</keyword>
<reference evidence="2 3" key="1">
    <citation type="submission" date="2023-01" db="EMBL/GenBank/DDBJ databases">
        <title>Psychrosphaera sp. nov., isolated from marine algae.</title>
        <authorList>
            <person name="Bayburt H."/>
            <person name="Choi B.J."/>
            <person name="Kim J.M."/>
            <person name="Choi D.G."/>
            <person name="Jeon C.O."/>
        </authorList>
    </citation>
    <scope>NUCLEOTIDE SEQUENCE [LARGE SCALE GENOMIC DNA]</scope>
    <source>
        <strain evidence="2 3">G1-22</strain>
    </source>
</reference>
<gene>
    <name evidence="2" type="ORF">PN838_19805</name>
</gene>
<dbReference type="Pfam" id="PF12514">
    <property type="entry name" value="DUF3718"/>
    <property type="match status" value="1"/>
</dbReference>
<proteinExistence type="predicted"/>
<feature type="signal peptide" evidence="1">
    <location>
        <begin position="1"/>
        <end position="25"/>
    </location>
</feature>
<dbReference type="InterPro" id="IPR022193">
    <property type="entry name" value="DUF3718"/>
</dbReference>
<feature type="chain" id="PRO_5045997220" evidence="1">
    <location>
        <begin position="26"/>
        <end position="123"/>
    </location>
</feature>